<reference evidence="1 2" key="1">
    <citation type="journal article" date="2024" name="Commun. Biol.">
        <title>Comparative genomic analysis of thermophilic fungi reveals convergent evolutionary adaptations and gene losses.</title>
        <authorList>
            <person name="Steindorff A.S."/>
            <person name="Aguilar-Pontes M.V."/>
            <person name="Robinson A.J."/>
            <person name="Andreopoulos B."/>
            <person name="LaButti K."/>
            <person name="Kuo A."/>
            <person name="Mondo S."/>
            <person name="Riley R."/>
            <person name="Otillar R."/>
            <person name="Haridas S."/>
            <person name="Lipzen A."/>
            <person name="Grimwood J."/>
            <person name="Schmutz J."/>
            <person name="Clum A."/>
            <person name="Reid I.D."/>
            <person name="Moisan M.C."/>
            <person name="Butler G."/>
            <person name="Nguyen T.T.M."/>
            <person name="Dewar K."/>
            <person name="Conant G."/>
            <person name="Drula E."/>
            <person name="Henrissat B."/>
            <person name="Hansel C."/>
            <person name="Singer S."/>
            <person name="Hutchinson M.I."/>
            <person name="de Vries R.P."/>
            <person name="Natvig D.O."/>
            <person name="Powell A.J."/>
            <person name="Tsang A."/>
            <person name="Grigoriev I.V."/>
        </authorList>
    </citation>
    <scope>NUCLEOTIDE SEQUENCE [LARGE SCALE GENOMIC DNA]</scope>
    <source>
        <strain evidence="1 2">CBS 494.80</strain>
    </source>
</reference>
<organism evidence="1 2">
    <name type="scientific">Oculimacula yallundae</name>
    <dbReference type="NCBI Taxonomy" id="86028"/>
    <lineage>
        <taxon>Eukaryota</taxon>
        <taxon>Fungi</taxon>
        <taxon>Dikarya</taxon>
        <taxon>Ascomycota</taxon>
        <taxon>Pezizomycotina</taxon>
        <taxon>Leotiomycetes</taxon>
        <taxon>Helotiales</taxon>
        <taxon>Ploettnerulaceae</taxon>
        <taxon>Oculimacula</taxon>
    </lineage>
</organism>
<proteinExistence type="predicted"/>
<keyword evidence="2" id="KW-1185">Reference proteome</keyword>
<dbReference type="Proteomes" id="UP001595075">
    <property type="component" value="Unassembled WGS sequence"/>
</dbReference>
<evidence type="ECO:0000313" key="1">
    <source>
        <dbReference type="EMBL" id="KAL2061078.1"/>
    </source>
</evidence>
<dbReference type="EMBL" id="JAZHXI010000020">
    <property type="protein sequence ID" value="KAL2061078.1"/>
    <property type="molecule type" value="Genomic_DNA"/>
</dbReference>
<accession>A0ABR4BTV9</accession>
<evidence type="ECO:0000313" key="2">
    <source>
        <dbReference type="Proteomes" id="UP001595075"/>
    </source>
</evidence>
<comment type="caution">
    <text evidence="1">The sequence shown here is derived from an EMBL/GenBank/DDBJ whole genome shotgun (WGS) entry which is preliminary data.</text>
</comment>
<name>A0ABR4BTV9_9HELO</name>
<gene>
    <name evidence="1" type="ORF">VTL71DRAFT_9130</name>
</gene>
<protein>
    <submittedName>
        <fullName evidence="1">Uncharacterized protein</fullName>
    </submittedName>
</protein>
<sequence length="108" mass="12000">MPSLIPTTSQPACVTRADRSHSGSRFINLPCVGCREKPPFPVSQPHRKQSKGKRRICCSSFRSGIMFLSFHSCNTREVLLPSNIIIPKVLPPMPSIHPNIDISRAPTH</sequence>